<dbReference type="RefSeq" id="WP_008698252.1">
    <property type="nucleotide sequence ID" value="NZ_KE161009.1"/>
</dbReference>
<dbReference type="PATRIC" id="fig|457404.5.peg.2630"/>
<comment type="caution">
    <text evidence="1">The sequence shown here is derived from an EMBL/GenBank/DDBJ whole genome shotgun (WGS) entry which is preliminary data.</text>
</comment>
<protein>
    <submittedName>
        <fullName evidence="1">Uncharacterized protein</fullName>
    </submittedName>
</protein>
<dbReference type="AlphaFoldDB" id="H1PVS8"/>
<gene>
    <name evidence="1" type="ORF">HMPREF0402_02521</name>
</gene>
<dbReference type="EMBL" id="AGWJ02000023">
    <property type="protein sequence ID" value="EHO79782.1"/>
    <property type="molecule type" value="Genomic_DNA"/>
</dbReference>
<evidence type="ECO:0000313" key="1">
    <source>
        <dbReference type="EMBL" id="EHO79782.1"/>
    </source>
</evidence>
<name>H1PVS8_9FUSO</name>
<reference evidence="1 2" key="1">
    <citation type="submission" date="2012-07" db="EMBL/GenBank/DDBJ databases">
        <title>The Genome Sequence of Fusobacterium ulcerans 12_1B.</title>
        <authorList>
            <consortium name="The Broad Institute Genome Sequencing Platform"/>
            <person name="Earl A."/>
            <person name="Ward D."/>
            <person name="Feldgarden M."/>
            <person name="Gevers D."/>
            <person name="Strauss J."/>
            <person name="Ambrose C.E."/>
            <person name="Allen-Vercoe E."/>
            <person name="Walker B."/>
            <person name="Young S.K."/>
            <person name="Zeng Q."/>
            <person name="Gargeya S."/>
            <person name="Fitzgerald M."/>
            <person name="Haas B."/>
            <person name="Abouelleil A."/>
            <person name="Alvarado L."/>
            <person name="Arachchi H.M."/>
            <person name="Berlin A.M."/>
            <person name="Chapman S.B."/>
            <person name="Goldberg J."/>
            <person name="Griggs A."/>
            <person name="Gujja S."/>
            <person name="Hansen M."/>
            <person name="Howarth C."/>
            <person name="Imamovic A."/>
            <person name="Larimer J."/>
            <person name="McCowen C."/>
            <person name="Montmayeur A."/>
            <person name="Murphy C."/>
            <person name="Neiman D."/>
            <person name="Pearson M."/>
            <person name="Priest M."/>
            <person name="Roberts A."/>
            <person name="Saif S."/>
            <person name="Shea T."/>
            <person name="Sisk P."/>
            <person name="Sykes S."/>
            <person name="Wortman J."/>
            <person name="Nusbaum C."/>
            <person name="Birren B."/>
        </authorList>
    </citation>
    <scope>NUCLEOTIDE SEQUENCE [LARGE SCALE GENOMIC DNA]</scope>
    <source>
        <strain evidence="1 2">12_1B</strain>
    </source>
</reference>
<keyword evidence="2" id="KW-1185">Reference proteome</keyword>
<sequence>MKYHFPDGEIATKEERIEHLKKLSKDLREQLFEKPKTLLPDEIEYFISIFKAELEHLYKN</sequence>
<evidence type="ECO:0000313" key="2">
    <source>
        <dbReference type="Proteomes" id="UP000003233"/>
    </source>
</evidence>
<dbReference type="HOGENOM" id="CLU_2934862_0_0_0"/>
<accession>H1PVS8</accession>
<proteinExistence type="predicted"/>
<organism evidence="1 2">
    <name type="scientific">Fusobacterium ulcerans 12-1B</name>
    <dbReference type="NCBI Taxonomy" id="457404"/>
    <lineage>
        <taxon>Bacteria</taxon>
        <taxon>Fusobacteriati</taxon>
        <taxon>Fusobacteriota</taxon>
        <taxon>Fusobacteriia</taxon>
        <taxon>Fusobacteriales</taxon>
        <taxon>Fusobacteriaceae</taxon>
        <taxon>Fusobacterium</taxon>
    </lineage>
</organism>
<dbReference type="BioCyc" id="FSP457404-HMP:GTSQ-2547-MONOMER"/>
<dbReference type="Proteomes" id="UP000003233">
    <property type="component" value="Unassembled WGS sequence"/>
</dbReference>